<dbReference type="Pfam" id="PF21310">
    <property type="entry name" value="OCRL-like_ASH"/>
    <property type="match status" value="1"/>
</dbReference>
<feature type="domain" description="OCRL-1/2 ASH" evidence="1">
    <location>
        <begin position="4"/>
        <end position="80"/>
    </location>
</feature>
<sequence>MNDFQFKFLREGVGSFPPWLSVNPSCDSVKQGISIKLEFQIFVNYKEVYALNSGTIQLSTIVVLQLEDGKDYFISINAQFIPTSFGLPLILLLSLESDPVNKLSVNELQDQIYVGNDKVVA</sequence>
<evidence type="ECO:0000313" key="3">
    <source>
        <dbReference type="Proteomes" id="UP000269396"/>
    </source>
</evidence>
<dbReference type="AlphaFoldDB" id="A0A3P8HNX8"/>
<dbReference type="Proteomes" id="UP000269396">
    <property type="component" value="Unassembled WGS sequence"/>
</dbReference>
<organism evidence="2 3">
    <name type="scientific">Schistosoma mattheei</name>
    <dbReference type="NCBI Taxonomy" id="31246"/>
    <lineage>
        <taxon>Eukaryota</taxon>
        <taxon>Metazoa</taxon>
        <taxon>Spiralia</taxon>
        <taxon>Lophotrochozoa</taxon>
        <taxon>Platyhelminthes</taxon>
        <taxon>Trematoda</taxon>
        <taxon>Digenea</taxon>
        <taxon>Strigeidida</taxon>
        <taxon>Schistosomatoidea</taxon>
        <taxon>Schistosomatidae</taxon>
        <taxon>Schistosoma</taxon>
    </lineage>
</organism>
<dbReference type="EMBL" id="UZAL01042183">
    <property type="protein sequence ID" value="VDP79645.1"/>
    <property type="molecule type" value="Genomic_DNA"/>
</dbReference>
<accession>A0A3P8HNX8</accession>
<reference evidence="2 3" key="1">
    <citation type="submission" date="2018-11" db="EMBL/GenBank/DDBJ databases">
        <authorList>
            <consortium name="Pathogen Informatics"/>
        </authorList>
    </citation>
    <scope>NUCLEOTIDE SEQUENCE [LARGE SCALE GENOMIC DNA]</scope>
    <source>
        <strain>Denwood</strain>
        <strain evidence="3">Zambia</strain>
    </source>
</reference>
<dbReference type="InterPro" id="IPR048869">
    <property type="entry name" value="OCRL-1_2_ASH"/>
</dbReference>
<dbReference type="Gene3D" id="2.60.40.10">
    <property type="entry name" value="Immunoglobulins"/>
    <property type="match status" value="1"/>
</dbReference>
<name>A0A3P8HNX8_9TREM</name>
<dbReference type="InterPro" id="IPR013783">
    <property type="entry name" value="Ig-like_fold"/>
</dbReference>
<proteinExistence type="predicted"/>
<evidence type="ECO:0000313" key="2">
    <source>
        <dbReference type="EMBL" id="VDP79645.1"/>
    </source>
</evidence>
<protein>
    <recommendedName>
        <fullName evidence="1">OCRL-1/2 ASH domain-containing protein</fullName>
    </recommendedName>
</protein>
<keyword evidence="3" id="KW-1185">Reference proteome</keyword>
<evidence type="ECO:0000259" key="1">
    <source>
        <dbReference type="Pfam" id="PF21310"/>
    </source>
</evidence>
<gene>
    <name evidence="2" type="ORF">SMTD_LOCUS19370</name>
</gene>